<protein>
    <submittedName>
        <fullName evidence="1">Uncharacterized protein</fullName>
    </submittedName>
</protein>
<dbReference type="Proteomes" id="UP000636800">
    <property type="component" value="Unassembled WGS sequence"/>
</dbReference>
<dbReference type="AlphaFoldDB" id="A0A835UNY1"/>
<name>A0A835UNY1_VANPL</name>
<keyword evidence="2" id="KW-1185">Reference proteome</keyword>
<dbReference type="EMBL" id="JADCNL010000009">
    <property type="protein sequence ID" value="KAG0467455.1"/>
    <property type="molecule type" value="Genomic_DNA"/>
</dbReference>
<evidence type="ECO:0000313" key="1">
    <source>
        <dbReference type="EMBL" id="KAG0467455.1"/>
    </source>
</evidence>
<proteinExistence type="predicted"/>
<gene>
    <name evidence="1" type="ORF">HPP92_019035</name>
</gene>
<evidence type="ECO:0000313" key="2">
    <source>
        <dbReference type="Proteomes" id="UP000636800"/>
    </source>
</evidence>
<comment type="caution">
    <text evidence="1">The sequence shown here is derived from an EMBL/GenBank/DDBJ whole genome shotgun (WGS) entry which is preliminary data.</text>
</comment>
<organism evidence="1 2">
    <name type="scientific">Vanilla planifolia</name>
    <name type="common">Vanilla</name>
    <dbReference type="NCBI Taxonomy" id="51239"/>
    <lineage>
        <taxon>Eukaryota</taxon>
        <taxon>Viridiplantae</taxon>
        <taxon>Streptophyta</taxon>
        <taxon>Embryophyta</taxon>
        <taxon>Tracheophyta</taxon>
        <taxon>Spermatophyta</taxon>
        <taxon>Magnoliopsida</taxon>
        <taxon>Liliopsida</taxon>
        <taxon>Asparagales</taxon>
        <taxon>Orchidaceae</taxon>
        <taxon>Vanilloideae</taxon>
        <taxon>Vanilleae</taxon>
        <taxon>Vanilla</taxon>
    </lineage>
</organism>
<accession>A0A835UNY1</accession>
<reference evidence="1 2" key="1">
    <citation type="journal article" date="2020" name="Nat. Food">
        <title>A phased Vanilla planifolia genome enables genetic improvement of flavour and production.</title>
        <authorList>
            <person name="Hasing T."/>
            <person name="Tang H."/>
            <person name="Brym M."/>
            <person name="Khazi F."/>
            <person name="Huang T."/>
            <person name="Chambers A.H."/>
        </authorList>
    </citation>
    <scope>NUCLEOTIDE SEQUENCE [LARGE SCALE GENOMIC DNA]</scope>
    <source>
        <tissue evidence="1">Leaf</tissue>
    </source>
</reference>
<sequence length="79" mass="8969">MEESMVVIYMGRWSYLCLILDPDVARVDAWADSGAVWRLVGSTRIRFGCSLAADGRWQRAEEPHKKSVFKLILASRSPL</sequence>
<dbReference type="OrthoDB" id="2789670at2759"/>